<organism evidence="1 2">
    <name type="scientific">Ixodes persulcatus</name>
    <name type="common">Taiga tick</name>
    <dbReference type="NCBI Taxonomy" id="34615"/>
    <lineage>
        <taxon>Eukaryota</taxon>
        <taxon>Metazoa</taxon>
        <taxon>Ecdysozoa</taxon>
        <taxon>Arthropoda</taxon>
        <taxon>Chelicerata</taxon>
        <taxon>Arachnida</taxon>
        <taxon>Acari</taxon>
        <taxon>Parasitiformes</taxon>
        <taxon>Ixodida</taxon>
        <taxon>Ixodoidea</taxon>
        <taxon>Ixodidae</taxon>
        <taxon>Ixodinae</taxon>
        <taxon>Ixodes</taxon>
    </lineage>
</organism>
<dbReference type="Proteomes" id="UP000805193">
    <property type="component" value="Unassembled WGS sequence"/>
</dbReference>
<proteinExistence type="predicted"/>
<name>A0AC60Q8V7_IXOPE</name>
<protein>
    <submittedName>
        <fullName evidence="1">Uncharacterized protein</fullName>
    </submittedName>
</protein>
<dbReference type="EMBL" id="JABSTQ010009430">
    <property type="protein sequence ID" value="KAG0429225.1"/>
    <property type="molecule type" value="Genomic_DNA"/>
</dbReference>
<sequence>MNAKRMRTTCSSRQYEFHKVEALVGHEVCVGLASRLVGAHAVPKRCPSSDASRLHYRQRDAEGSSSSLVNLLRTTFPDVDFDEHATSSEHSSRQLEAAATIPACQQACGALTHKTP</sequence>
<gene>
    <name evidence="1" type="ORF">HPB47_023839</name>
</gene>
<accession>A0AC60Q8V7</accession>
<comment type="caution">
    <text evidence="1">The sequence shown here is derived from an EMBL/GenBank/DDBJ whole genome shotgun (WGS) entry which is preliminary data.</text>
</comment>
<evidence type="ECO:0000313" key="2">
    <source>
        <dbReference type="Proteomes" id="UP000805193"/>
    </source>
</evidence>
<evidence type="ECO:0000313" key="1">
    <source>
        <dbReference type="EMBL" id="KAG0429225.1"/>
    </source>
</evidence>
<keyword evidence="2" id="KW-1185">Reference proteome</keyword>
<reference evidence="1 2" key="1">
    <citation type="journal article" date="2020" name="Cell">
        <title>Large-Scale Comparative Analyses of Tick Genomes Elucidate Their Genetic Diversity and Vector Capacities.</title>
        <authorList>
            <consortium name="Tick Genome and Microbiome Consortium (TIGMIC)"/>
            <person name="Jia N."/>
            <person name="Wang J."/>
            <person name="Shi W."/>
            <person name="Du L."/>
            <person name="Sun Y."/>
            <person name="Zhan W."/>
            <person name="Jiang J.F."/>
            <person name="Wang Q."/>
            <person name="Zhang B."/>
            <person name="Ji P."/>
            <person name="Bell-Sakyi L."/>
            <person name="Cui X.M."/>
            <person name="Yuan T.T."/>
            <person name="Jiang B.G."/>
            <person name="Yang W.F."/>
            <person name="Lam T.T."/>
            <person name="Chang Q.C."/>
            <person name="Ding S.J."/>
            <person name="Wang X.J."/>
            <person name="Zhu J.G."/>
            <person name="Ruan X.D."/>
            <person name="Zhao L."/>
            <person name="Wei J.T."/>
            <person name="Ye R.Z."/>
            <person name="Que T.C."/>
            <person name="Du C.H."/>
            <person name="Zhou Y.H."/>
            <person name="Cheng J.X."/>
            <person name="Dai P.F."/>
            <person name="Guo W.B."/>
            <person name="Han X.H."/>
            <person name="Huang E.J."/>
            <person name="Li L.F."/>
            <person name="Wei W."/>
            <person name="Gao Y.C."/>
            <person name="Liu J.Z."/>
            <person name="Shao H.Z."/>
            <person name="Wang X."/>
            <person name="Wang C.C."/>
            <person name="Yang T.C."/>
            <person name="Huo Q.B."/>
            <person name="Li W."/>
            <person name="Chen H.Y."/>
            <person name="Chen S.E."/>
            <person name="Zhou L.G."/>
            <person name="Ni X.B."/>
            <person name="Tian J.H."/>
            <person name="Sheng Y."/>
            <person name="Liu T."/>
            <person name="Pan Y.S."/>
            <person name="Xia L.Y."/>
            <person name="Li J."/>
            <person name="Zhao F."/>
            <person name="Cao W.C."/>
        </authorList>
    </citation>
    <scope>NUCLEOTIDE SEQUENCE [LARGE SCALE GENOMIC DNA]</scope>
    <source>
        <strain evidence="1">Iper-2018</strain>
    </source>
</reference>